<feature type="domain" description="Methyltransferase small" evidence="3">
    <location>
        <begin position="30"/>
        <end position="197"/>
    </location>
</feature>
<dbReference type="Gene3D" id="3.40.50.150">
    <property type="entry name" value="Vaccinia Virus protein VP39"/>
    <property type="match status" value="1"/>
</dbReference>
<evidence type="ECO:0000313" key="5">
    <source>
        <dbReference type="Proteomes" id="UP001499978"/>
    </source>
</evidence>
<dbReference type="InterPro" id="IPR046977">
    <property type="entry name" value="RsmC/RlmG"/>
</dbReference>
<dbReference type="SUPFAM" id="SSF53335">
    <property type="entry name" value="S-adenosyl-L-methionine-dependent methyltransferases"/>
    <property type="match status" value="1"/>
</dbReference>
<dbReference type="PANTHER" id="PTHR47816">
    <property type="entry name" value="RIBOSOMAL RNA SMALL SUBUNIT METHYLTRANSFERASE C"/>
    <property type="match status" value="1"/>
</dbReference>
<keyword evidence="5" id="KW-1185">Reference proteome</keyword>
<dbReference type="InterPro" id="IPR029063">
    <property type="entry name" value="SAM-dependent_MTases_sf"/>
</dbReference>
<sequence length="203" mass="21671">MTGEHYFSETPSSGGTRRPVEFAVGGRDYRLSVAGGVFSAGRLDQGTGVLLRKAPLPGPDEPGPLLDLGCGYGPIACVLADRAATATVYAVDVNSRARELTAANASTLGVADRLRVCAPDDVPDDVAFRQIWSNPPIRIGKDGLHELLLRWLPRLTPDGVAWLVVARHLGADSLQEWLAGRGFVAERQASQKGFRVLRVTAAD</sequence>
<reference evidence="5" key="1">
    <citation type="journal article" date="2019" name="Int. J. Syst. Evol. Microbiol.">
        <title>The Global Catalogue of Microorganisms (GCM) 10K type strain sequencing project: providing services to taxonomists for standard genome sequencing and annotation.</title>
        <authorList>
            <consortium name="The Broad Institute Genomics Platform"/>
            <consortium name="The Broad Institute Genome Sequencing Center for Infectious Disease"/>
            <person name="Wu L."/>
            <person name="Ma J."/>
        </authorList>
    </citation>
    <scope>NUCLEOTIDE SEQUENCE [LARGE SCALE GENOMIC DNA]</scope>
    <source>
        <strain evidence="5">JCM 3367</strain>
    </source>
</reference>
<proteinExistence type="predicted"/>
<keyword evidence="1 4" id="KW-0489">Methyltransferase</keyword>
<dbReference type="Proteomes" id="UP001499978">
    <property type="component" value="Unassembled WGS sequence"/>
</dbReference>
<name>A0ABP6APB6_9ACTN</name>
<dbReference type="PANTHER" id="PTHR47816:SF4">
    <property type="entry name" value="RIBOSOMAL RNA SMALL SUBUNIT METHYLTRANSFERASE C"/>
    <property type="match status" value="1"/>
</dbReference>
<keyword evidence="2" id="KW-0808">Transferase</keyword>
<evidence type="ECO:0000313" key="4">
    <source>
        <dbReference type="EMBL" id="GAA2520000.1"/>
    </source>
</evidence>
<dbReference type="GO" id="GO:0032259">
    <property type="term" value="P:methylation"/>
    <property type="evidence" value="ECO:0007669"/>
    <property type="project" value="UniProtKB-KW"/>
</dbReference>
<dbReference type="GO" id="GO:0008168">
    <property type="term" value="F:methyltransferase activity"/>
    <property type="evidence" value="ECO:0007669"/>
    <property type="project" value="UniProtKB-KW"/>
</dbReference>
<accession>A0ABP6APB6</accession>
<evidence type="ECO:0000259" key="3">
    <source>
        <dbReference type="Pfam" id="PF05175"/>
    </source>
</evidence>
<dbReference type="CDD" id="cd02440">
    <property type="entry name" value="AdoMet_MTases"/>
    <property type="match status" value="1"/>
</dbReference>
<dbReference type="EMBL" id="BAAARY010000005">
    <property type="protein sequence ID" value="GAA2520000.1"/>
    <property type="molecule type" value="Genomic_DNA"/>
</dbReference>
<organism evidence="4 5">
    <name type="scientific">Pilimelia columellifera subsp. columellifera</name>
    <dbReference type="NCBI Taxonomy" id="706583"/>
    <lineage>
        <taxon>Bacteria</taxon>
        <taxon>Bacillati</taxon>
        <taxon>Actinomycetota</taxon>
        <taxon>Actinomycetes</taxon>
        <taxon>Micromonosporales</taxon>
        <taxon>Micromonosporaceae</taxon>
        <taxon>Pilimelia</taxon>
    </lineage>
</organism>
<dbReference type="InterPro" id="IPR007848">
    <property type="entry name" value="Small_mtfrase_dom"/>
</dbReference>
<evidence type="ECO:0000256" key="1">
    <source>
        <dbReference type="ARBA" id="ARBA00022603"/>
    </source>
</evidence>
<gene>
    <name evidence="4" type="ORF">GCM10010201_16730</name>
</gene>
<evidence type="ECO:0000256" key="2">
    <source>
        <dbReference type="ARBA" id="ARBA00022679"/>
    </source>
</evidence>
<protein>
    <submittedName>
        <fullName evidence="4">Methyltransferase</fullName>
    </submittedName>
</protein>
<dbReference type="Pfam" id="PF05175">
    <property type="entry name" value="MTS"/>
    <property type="match status" value="1"/>
</dbReference>
<comment type="caution">
    <text evidence="4">The sequence shown here is derived from an EMBL/GenBank/DDBJ whole genome shotgun (WGS) entry which is preliminary data.</text>
</comment>
<dbReference type="RefSeq" id="WP_344170779.1">
    <property type="nucleotide sequence ID" value="NZ_BAAARY010000005.1"/>
</dbReference>